<dbReference type="InterPro" id="IPR022357">
    <property type="entry name" value="MIP_CS"/>
</dbReference>
<keyword evidence="6 8" id="KW-0472">Membrane</keyword>
<dbReference type="InterPro" id="IPR023271">
    <property type="entry name" value="Aquaporin-like"/>
</dbReference>
<feature type="transmembrane region" description="Helical" evidence="8">
    <location>
        <begin position="153"/>
        <end position="174"/>
    </location>
</feature>
<keyword evidence="4 7" id="KW-0812">Transmembrane</keyword>
<organism evidence="9 10">
    <name type="scientific">Astyanax mexicanus</name>
    <name type="common">Blind cave fish</name>
    <name type="synonym">Astyanax fasciatus mexicanus</name>
    <dbReference type="NCBI Taxonomy" id="7994"/>
    <lineage>
        <taxon>Eukaryota</taxon>
        <taxon>Metazoa</taxon>
        <taxon>Chordata</taxon>
        <taxon>Craniata</taxon>
        <taxon>Vertebrata</taxon>
        <taxon>Euteleostomi</taxon>
        <taxon>Actinopterygii</taxon>
        <taxon>Neopterygii</taxon>
        <taxon>Teleostei</taxon>
        <taxon>Ostariophysi</taxon>
        <taxon>Characiformes</taxon>
        <taxon>Characoidei</taxon>
        <taxon>Acestrorhamphidae</taxon>
        <taxon>Acestrorhamphinae</taxon>
        <taxon>Astyanax</taxon>
    </lineage>
</organism>
<evidence type="ECO:0000256" key="6">
    <source>
        <dbReference type="ARBA" id="ARBA00023136"/>
    </source>
</evidence>
<dbReference type="Pfam" id="PF00230">
    <property type="entry name" value="MIP"/>
    <property type="match status" value="1"/>
</dbReference>
<protein>
    <submittedName>
        <fullName evidence="9">Aquaporin 5</fullName>
    </submittedName>
</protein>
<feature type="transmembrane region" description="Helical" evidence="8">
    <location>
        <begin position="24"/>
        <end position="44"/>
    </location>
</feature>
<dbReference type="Ensembl" id="ENSAMXT00000035125.1">
    <property type="protein sequence ID" value="ENSAMXP00000027961.1"/>
    <property type="gene ID" value="ENSAMXG00000037390.1"/>
</dbReference>
<feature type="transmembrane region" description="Helical" evidence="8">
    <location>
        <begin position="181"/>
        <end position="203"/>
    </location>
</feature>
<accession>A0A3B1IE51</accession>
<dbReference type="Gene3D" id="1.20.1080.10">
    <property type="entry name" value="Glycerol uptake facilitator protein"/>
    <property type="match status" value="1"/>
</dbReference>
<sequence length="283" mass="30411">MKLQSPLGLDICCLPFLRDVFREFVGTTLFLFTSLSSVVLWPHLGDQSWDTSTPDPLMAMDAVHECVPDPLHVALAFGASIALTCVCLDGVHLNPAVTLALVVGLRVSPWQAVLYVGAQLLGAITACGLLFGMAPVSAKDKLGINELASGVNLYQAFSVETAVTFQLVLCVLAVTHPKSPFFSLAPAALGLSVTLGHLIAIGFTGCGMNPARSFGPAVLTLNLENHWVFWAGPCAGAILAWLMYDLLLYPRWTGLSDWIIEFRQVFLTSPSKQPTNPQSNTEI</sequence>
<name>A0A3B1IE51_ASTMX</name>
<comment type="similarity">
    <text evidence="2 7">Belongs to the MIP/aquaporin (TC 1.A.8) family.</text>
</comment>
<dbReference type="GO" id="GO:0008519">
    <property type="term" value="F:ammonium channel activity"/>
    <property type="evidence" value="ECO:0007669"/>
    <property type="project" value="TreeGrafter"/>
</dbReference>
<dbReference type="GO" id="GO:0015168">
    <property type="term" value="F:glycerol transmembrane transporter activity"/>
    <property type="evidence" value="ECO:0007669"/>
    <property type="project" value="TreeGrafter"/>
</dbReference>
<comment type="subcellular location">
    <subcellularLocation>
        <location evidence="1">Membrane</location>
        <topology evidence="1">Multi-pass membrane protein</topology>
    </subcellularLocation>
</comment>
<dbReference type="AlphaFoldDB" id="A0A3B1IE51"/>
<reference evidence="10" key="1">
    <citation type="submission" date="2013-03" db="EMBL/GenBank/DDBJ databases">
        <authorList>
            <person name="Jeffery W."/>
            <person name="Warren W."/>
            <person name="Wilson R.K."/>
        </authorList>
    </citation>
    <scope>NUCLEOTIDE SEQUENCE</scope>
    <source>
        <strain evidence="10">female</strain>
    </source>
</reference>
<dbReference type="InterPro" id="IPR034294">
    <property type="entry name" value="Aquaporin_transptr"/>
</dbReference>
<dbReference type="GeneTree" id="ENSGT00940000157015"/>
<evidence type="ECO:0000256" key="4">
    <source>
        <dbReference type="ARBA" id="ARBA00022692"/>
    </source>
</evidence>
<feature type="transmembrane region" description="Helical" evidence="8">
    <location>
        <begin position="112"/>
        <end position="133"/>
    </location>
</feature>
<evidence type="ECO:0000313" key="10">
    <source>
        <dbReference type="Proteomes" id="UP000018467"/>
    </source>
</evidence>
<feature type="transmembrane region" description="Helical" evidence="8">
    <location>
        <begin position="71"/>
        <end position="91"/>
    </location>
</feature>
<dbReference type="GO" id="GO:0006972">
    <property type="term" value="P:hyperosmotic response"/>
    <property type="evidence" value="ECO:0007669"/>
    <property type="project" value="TreeGrafter"/>
</dbReference>
<keyword evidence="3 7" id="KW-0813">Transport</keyword>
<evidence type="ECO:0000256" key="2">
    <source>
        <dbReference type="ARBA" id="ARBA00006175"/>
    </source>
</evidence>
<evidence type="ECO:0000256" key="3">
    <source>
        <dbReference type="ARBA" id="ARBA00022448"/>
    </source>
</evidence>
<dbReference type="PANTHER" id="PTHR19139:SF161">
    <property type="entry name" value="AQUAPORIN-1"/>
    <property type="match status" value="1"/>
</dbReference>
<keyword evidence="5 8" id="KW-1133">Transmembrane helix</keyword>
<dbReference type="RefSeq" id="XP_022520808.1">
    <property type="nucleotide sequence ID" value="XM_022665087.2"/>
</dbReference>
<dbReference type="InterPro" id="IPR000425">
    <property type="entry name" value="MIP"/>
</dbReference>
<evidence type="ECO:0000256" key="1">
    <source>
        <dbReference type="ARBA" id="ARBA00004141"/>
    </source>
</evidence>
<evidence type="ECO:0000313" key="9">
    <source>
        <dbReference type="Ensembl" id="ENSAMXP00000027961.1"/>
    </source>
</evidence>
<evidence type="ECO:0000256" key="7">
    <source>
        <dbReference type="RuleBase" id="RU000477"/>
    </source>
</evidence>
<reference evidence="9" key="3">
    <citation type="submission" date="2025-08" db="UniProtKB">
        <authorList>
            <consortium name="Ensembl"/>
        </authorList>
    </citation>
    <scope>IDENTIFICATION</scope>
</reference>
<dbReference type="Proteomes" id="UP000018467">
    <property type="component" value="Unassembled WGS sequence"/>
</dbReference>
<dbReference type="GO" id="GO:0016020">
    <property type="term" value="C:membrane"/>
    <property type="evidence" value="ECO:0007669"/>
    <property type="project" value="UniProtKB-SubCell"/>
</dbReference>
<dbReference type="PRINTS" id="PR00783">
    <property type="entry name" value="MINTRINSICP"/>
</dbReference>
<dbReference type="GO" id="GO:0015250">
    <property type="term" value="F:water channel activity"/>
    <property type="evidence" value="ECO:0007669"/>
    <property type="project" value="TreeGrafter"/>
</dbReference>
<evidence type="ECO:0000256" key="5">
    <source>
        <dbReference type="ARBA" id="ARBA00022989"/>
    </source>
</evidence>
<dbReference type="PANTHER" id="PTHR19139">
    <property type="entry name" value="AQUAPORIN TRANSPORTER"/>
    <property type="match status" value="1"/>
</dbReference>
<keyword evidence="10" id="KW-1185">Reference proteome</keyword>
<reference evidence="10" key="2">
    <citation type="journal article" date="2014" name="Nat. Commun.">
        <title>The cavefish genome reveals candidate genes for eye loss.</title>
        <authorList>
            <person name="McGaugh S.E."/>
            <person name="Gross J.B."/>
            <person name="Aken B."/>
            <person name="Blin M."/>
            <person name="Borowsky R."/>
            <person name="Chalopin D."/>
            <person name="Hinaux H."/>
            <person name="Jeffery W.R."/>
            <person name="Keene A."/>
            <person name="Ma L."/>
            <person name="Minx P."/>
            <person name="Murphy D."/>
            <person name="O'Quin K.E."/>
            <person name="Retaux S."/>
            <person name="Rohner N."/>
            <person name="Searle S.M."/>
            <person name="Stahl B.A."/>
            <person name="Tabin C."/>
            <person name="Volff J.N."/>
            <person name="Yoshizawa M."/>
            <person name="Warren W.C."/>
        </authorList>
    </citation>
    <scope>NUCLEOTIDE SEQUENCE [LARGE SCALE GENOMIC DNA]</scope>
    <source>
        <strain evidence="10">female</strain>
    </source>
</reference>
<proteinExistence type="inferred from homology"/>
<dbReference type="GO" id="GO:0035379">
    <property type="term" value="F:carbon dioxide transmembrane transporter activity"/>
    <property type="evidence" value="ECO:0007669"/>
    <property type="project" value="TreeGrafter"/>
</dbReference>
<dbReference type="GO" id="GO:0003097">
    <property type="term" value="P:renal water transport"/>
    <property type="evidence" value="ECO:0007669"/>
    <property type="project" value="TreeGrafter"/>
</dbReference>
<dbReference type="STRING" id="7994.ENSAMXP00000027961"/>
<dbReference type="Bgee" id="ENSAMXG00000037390">
    <property type="expression patterns" value="Expressed in liver"/>
</dbReference>
<reference evidence="9" key="4">
    <citation type="submission" date="2025-09" db="UniProtKB">
        <authorList>
            <consortium name="Ensembl"/>
        </authorList>
    </citation>
    <scope>IDENTIFICATION</scope>
</reference>
<dbReference type="InParanoid" id="A0A3B1IE51"/>
<dbReference type="SUPFAM" id="SSF81338">
    <property type="entry name" value="Aquaporin-like"/>
    <property type="match status" value="1"/>
</dbReference>
<evidence type="ECO:0000256" key="8">
    <source>
        <dbReference type="SAM" id="Phobius"/>
    </source>
</evidence>
<dbReference type="GeneID" id="111191055"/>
<dbReference type="KEGG" id="amex:111191055"/>
<feature type="transmembrane region" description="Helical" evidence="8">
    <location>
        <begin position="227"/>
        <end position="249"/>
    </location>
</feature>
<dbReference type="PROSITE" id="PS00221">
    <property type="entry name" value="MIP"/>
    <property type="match status" value="1"/>
</dbReference>